<organism evidence="3 4">
    <name type="scientific">Folsomia candida</name>
    <name type="common">Springtail</name>
    <dbReference type="NCBI Taxonomy" id="158441"/>
    <lineage>
        <taxon>Eukaryota</taxon>
        <taxon>Metazoa</taxon>
        <taxon>Ecdysozoa</taxon>
        <taxon>Arthropoda</taxon>
        <taxon>Hexapoda</taxon>
        <taxon>Collembola</taxon>
        <taxon>Entomobryomorpha</taxon>
        <taxon>Isotomoidea</taxon>
        <taxon>Isotomidae</taxon>
        <taxon>Proisotominae</taxon>
        <taxon>Folsomia</taxon>
    </lineage>
</organism>
<dbReference type="GO" id="GO:0006605">
    <property type="term" value="P:protein targeting"/>
    <property type="evidence" value="ECO:0007669"/>
    <property type="project" value="TreeGrafter"/>
</dbReference>
<dbReference type="PANTHER" id="PTHR14407:SF9">
    <property type="entry name" value="BLOC-3 COMPLEX MEMBER HPS4"/>
    <property type="match status" value="1"/>
</dbReference>
<feature type="region of interest" description="Disordered" evidence="1">
    <location>
        <begin position="262"/>
        <end position="284"/>
    </location>
</feature>
<dbReference type="InterPro" id="IPR043987">
    <property type="entry name" value="CCZ1/INTU/HSP4_longin_1"/>
</dbReference>
<dbReference type="GO" id="GO:0031410">
    <property type="term" value="C:cytoplasmic vesicle"/>
    <property type="evidence" value="ECO:0007669"/>
    <property type="project" value="TreeGrafter"/>
</dbReference>
<comment type="caution">
    <text evidence="3">The sequence shown here is derived from an EMBL/GenBank/DDBJ whole genome shotgun (WGS) entry which is preliminary data.</text>
</comment>
<feature type="domain" description="CCZ1/INTU/HSP4 first Longin" evidence="2">
    <location>
        <begin position="5"/>
        <end position="110"/>
    </location>
</feature>
<protein>
    <submittedName>
        <fullName evidence="3">Hermansky-Pudlak syndrome 4 protein</fullName>
    </submittedName>
</protein>
<dbReference type="PANTHER" id="PTHR14407">
    <property type="entry name" value="HERMANSKY-PUDLAK SYNDROME 4 PROTEIN LIGHT-EAR PROTEIN-RELATED"/>
    <property type="match status" value="1"/>
</dbReference>
<sequence>MSGELQVVFIYDTLRCRREEDDPRDAILYFHPMEIPENRRIAICGQLMGITQFLLDMFSAPKILSLENGKFALKELGKQYILALGCSSVTPDWLLEKQADILYQITKFFHKDIDNILTAVGGDRKLLTAKLTSIMDHYIPISQHNGDLFALTFGILPILSLPKSASHISLSATVVLQTCLLKGGVLGGIVMFQNKVIAVELIQDLAKKLAFIQPYQLPDSRPRNKIHAISEEEPSTSQNLVMLIASQNKKIEQKVPIASTKAQNLKSASSPAAAPRSASTKTENSFLPPRLFHSLENLAVHHQTEEDTKPDLKTRCTSLTDPVFPYLRCDGKNISKFYLEAFAYPNPDRSLTEDEEGTLKELVPNFTSKPKTPEPQKNKHSTRRRWSTFEDMMSPVLETPPALEVEAPNNIREKSASISITDTGFLMNTLANPENHDTSFKSTLFNSFRKLSSSENVSDSGRGSGRSQRSNGDNKLNNKRVLSPENQLLRPWAPFKGPHESKKSICTDPEIYEDIVLFIYSLGGMRLKLLLEKSSLNNRELIQTLRDYGSSSIADLEVAVSSVEEQSMSMGGQHDQYCYLHYEPIWHSLAHGGRNHSMDFDAVQHIHQDFRVHPFINELIIRFYLGF</sequence>
<proteinExistence type="predicted"/>
<dbReference type="GO" id="GO:0031085">
    <property type="term" value="C:BLOC-3 complex"/>
    <property type="evidence" value="ECO:0007669"/>
    <property type="project" value="TreeGrafter"/>
</dbReference>
<dbReference type="OMA" id="AICGQLM"/>
<dbReference type="GO" id="GO:0016192">
    <property type="term" value="P:vesicle-mediated transport"/>
    <property type="evidence" value="ECO:0007669"/>
    <property type="project" value="InterPro"/>
</dbReference>
<dbReference type="GO" id="GO:0005085">
    <property type="term" value="F:guanyl-nucleotide exchange factor activity"/>
    <property type="evidence" value="ECO:0007669"/>
    <property type="project" value="TreeGrafter"/>
</dbReference>
<dbReference type="AlphaFoldDB" id="A0A226DE31"/>
<gene>
    <name evidence="3" type="ORF">Fcan01_22304</name>
</gene>
<dbReference type="InterPro" id="IPR026091">
    <property type="entry name" value="HPS4"/>
</dbReference>
<accession>A0A226DE31</accession>
<dbReference type="GO" id="GO:0031267">
    <property type="term" value="F:small GTPase binding"/>
    <property type="evidence" value="ECO:0007669"/>
    <property type="project" value="TreeGrafter"/>
</dbReference>
<dbReference type="Proteomes" id="UP000198287">
    <property type="component" value="Unassembled WGS sequence"/>
</dbReference>
<feature type="compositionally biased region" description="Low complexity" evidence="1">
    <location>
        <begin position="458"/>
        <end position="474"/>
    </location>
</feature>
<feature type="region of interest" description="Disordered" evidence="1">
    <location>
        <begin position="453"/>
        <end position="483"/>
    </location>
</feature>
<evidence type="ECO:0000313" key="3">
    <source>
        <dbReference type="EMBL" id="OXA42957.1"/>
    </source>
</evidence>
<dbReference type="Pfam" id="PF19031">
    <property type="entry name" value="Intu_longin_1"/>
    <property type="match status" value="1"/>
</dbReference>
<keyword evidence="4" id="KW-1185">Reference proteome</keyword>
<evidence type="ECO:0000256" key="1">
    <source>
        <dbReference type="SAM" id="MobiDB-lite"/>
    </source>
</evidence>
<name>A0A226DE31_FOLCA</name>
<reference evidence="3 4" key="1">
    <citation type="submission" date="2015-12" db="EMBL/GenBank/DDBJ databases">
        <title>The genome of Folsomia candida.</title>
        <authorList>
            <person name="Faddeeva A."/>
            <person name="Derks M.F."/>
            <person name="Anvar Y."/>
            <person name="Smit S."/>
            <person name="Van Straalen N."/>
            <person name="Roelofs D."/>
        </authorList>
    </citation>
    <scope>NUCLEOTIDE SEQUENCE [LARGE SCALE GENOMIC DNA]</scope>
    <source>
        <strain evidence="3 4">VU population</strain>
        <tissue evidence="3">Whole body</tissue>
    </source>
</reference>
<feature type="compositionally biased region" description="Low complexity" evidence="1">
    <location>
        <begin position="267"/>
        <end position="279"/>
    </location>
</feature>
<dbReference type="GO" id="GO:0005765">
    <property type="term" value="C:lysosomal membrane"/>
    <property type="evidence" value="ECO:0007669"/>
    <property type="project" value="TreeGrafter"/>
</dbReference>
<dbReference type="OrthoDB" id="16754at2759"/>
<dbReference type="EMBL" id="LNIX01000024">
    <property type="protein sequence ID" value="OXA42957.1"/>
    <property type="molecule type" value="Genomic_DNA"/>
</dbReference>
<feature type="region of interest" description="Disordered" evidence="1">
    <location>
        <begin position="362"/>
        <end position="384"/>
    </location>
</feature>
<evidence type="ECO:0000313" key="4">
    <source>
        <dbReference type="Proteomes" id="UP000198287"/>
    </source>
</evidence>
<evidence type="ECO:0000259" key="2">
    <source>
        <dbReference type="Pfam" id="PF19031"/>
    </source>
</evidence>